<evidence type="ECO:0000256" key="2">
    <source>
        <dbReference type="ARBA" id="ARBA00013208"/>
    </source>
</evidence>
<dbReference type="STRING" id="592026.GCWU0000282_000680"/>
<dbReference type="InterPro" id="IPR019757">
    <property type="entry name" value="Pept_S26A_signal_pept_1_Lys-AS"/>
</dbReference>
<evidence type="ECO:0000259" key="3">
    <source>
        <dbReference type="Pfam" id="PF10502"/>
    </source>
</evidence>
<dbReference type="RefSeq" id="WP_023353570.1">
    <property type="nucleotide sequence ID" value="NZ_KI535366.1"/>
</dbReference>
<comment type="catalytic activity">
    <reaction evidence="1">
        <text>Cleavage of hydrophobic, N-terminal signal or leader sequences from secreted and periplasmic proteins.</text>
        <dbReference type="EC" id="3.4.21.89"/>
    </reaction>
</comment>
<dbReference type="PROSITE" id="PS00760">
    <property type="entry name" value="SPASE_I_2"/>
    <property type="match status" value="1"/>
</dbReference>
<accession>V2ZBN2</accession>
<dbReference type="Gene3D" id="2.10.109.10">
    <property type="entry name" value="Umud Fragment, subunit A"/>
    <property type="match status" value="1"/>
</dbReference>
<dbReference type="Proteomes" id="UP000018227">
    <property type="component" value="Unassembled WGS sequence"/>
</dbReference>
<dbReference type="GO" id="GO:0016020">
    <property type="term" value="C:membrane"/>
    <property type="evidence" value="ECO:0007669"/>
    <property type="project" value="InterPro"/>
</dbReference>
<dbReference type="InterPro" id="IPR036286">
    <property type="entry name" value="LexA/Signal_pep-like_sf"/>
</dbReference>
<evidence type="ECO:0000256" key="1">
    <source>
        <dbReference type="ARBA" id="ARBA00000677"/>
    </source>
</evidence>
<dbReference type="GO" id="GO:0006465">
    <property type="term" value="P:signal peptide processing"/>
    <property type="evidence" value="ECO:0007669"/>
    <property type="project" value="InterPro"/>
</dbReference>
<sequence>MENNEKKNYLKRIIGLPGEKLEIRAGLIYIIMFCRVLGK</sequence>
<dbReference type="InterPro" id="IPR019533">
    <property type="entry name" value="Peptidase_S26"/>
</dbReference>
<dbReference type="EMBL" id="ACIL03000005">
    <property type="protein sequence ID" value="ESL04330.1"/>
    <property type="molecule type" value="Genomic_DNA"/>
</dbReference>
<keyword evidence="5" id="KW-1185">Reference proteome</keyword>
<organism evidence="4 5">
    <name type="scientific">Catonella morbi ATCC 51271</name>
    <dbReference type="NCBI Taxonomy" id="592026"/>
    <lineage>
        <taxon>Bacteria</taxon>
        <taxon>Bacillati</taxon>
        <taxon>Bacillota</taxon>
        <taxon>Clostridia</taxon>
        <taxon>Lachnospirales</taxon>
        <taxon>Lachnospiraceae</taxon>
        <taxon>Catonella</taxon>
    </lineage>
</organism>
<dbReference type="GO" id="GO:0009003">
    <property type="term" value="F:signal peptidase activity"/>
    <property type="evidence" value="ECO:0007669"/>
    <property type="project" value="UniProtKB-EC"/>
</dbReference>
<protein>
    <recommendedName>
        <fullName evidence="2">signal peptidase I</fullName>
        <ecNumber evidence="2">3.4.21.89</ecNumber>
    </recommendedName>
</protein>
<dbReference type="GO" id="GO:0004252">
    <property type="term" value="F:serine-type endopeptidase activity"/>
    <property type="evidence" value="ECO:0007669"/>
    <property type="project" value="InterPro"/>
</dbReference>
<evidence type="ECO:0000313" key="5">
    <source>
        <dbReference type="Proteomes" id="UP000018227"/>
    </source>
</evidence>
<name>V2ZBN2_9FIRM</name>
<comment type="caution">
    <text evidence="4">The sequence shown here is derived from an EMBL/GenBank/DDBJ whole genome shotgun (WGS) entry which is preliminary data.</text>
</comment>
<dbReference type="Pfam" id="PF10502">
    <property type="entry name" value="Peptidase_S26"/>
    <property type="match status" value="1"/>
</dbReference>
<gene>
    <name evidence="4" type="ORF">GCWU0000282_000680</name>
</gene>
<feature type="domain" description="Peptidase S26" evidence="3">
    <location>
        <begin position="3"/>
        <end position="30"/>
    </location>
</feature>
<dbReference type="EC" id="3.4.21.89" evidence="2"/>
<evidence type="ECO:0000313" key="4">
    <source>
        <dbReference type="EMBL" id="ESL04330.1"/>
    </source>
</evidence>
<dbReference type="HOGENOM" id="CLU_3306716_0_0_9"/>
<reference evidence="4 5" key="1">
    <citation type="submission" date="2013-06" db="EMBL/GenBank/DDBJ databases">
        <authorList>
            <person name="Weinstock G."/>
            <person name="Sodergren E."/>
            <person name="Clifton S."/>
            <person name="Fulton L."/>
            <person name="Fulton B."/>
            <person name="Courtney L."/>
            <person name="Fronick C."/>
            <person name="Harrison M."/>
            <person name="Strong C."/>
            <person name="Farmer C."/>
            <person name="Delahaunty K."/>
            <person name="Markovic C."/>
            <person name="Hall O."/>
            <person name="Minx P."/>
            <person name="Tomlinson C."/>
            <person name="Mitreva M."/>
            <person name="Nelson J."/>
            <person name="Hou S."/>
            <person name="Wollam A."/>
            <person name="Pepin K.H."/>
            <person name="Johnson M."/>
            <person name="Bhonagiri V."/>
            <person name="Nash W.E."/>
            <person name="Warren W."/>
            <person name="Chinwalla A."/>
            <person name="Mardis E.R."/>
            <person name="Wilson R.K."/>
        </authorList>
    </citation>
    <scope>NUCLEOTIDE SEQUENCE [LARGE SCALE GENOMIC DNA]</scope>
    <source>
        <strain evidence="4 5">ATCC 51271</strain>
    </source>
</reference>
<dbReference type="SUPFAM" id="SSF51306">
    <property type="entry name" value="LexA/Signal peptidase"/>
    <property type="match status" value="1"/>
</dbReference>
<dbReference type="AlphaFoldDB" id="V2ZBN2"/>
<proteinExistence type="predicted"/>